<dbReference type="EMBL" id="SNYM01000007">
    <property type="protein sequence ID" value="TDQ48326.1"/>
    <property type="molecule type" value="Genomic_DNA"/>
</dbReference>
<evidence type="ECO:0000313" key="4">
    <source>
        <dbReference type="Proteomes" id="UP000295375"/>
    </source>
</evidence>
<feature type="transmembrane region" description="Helical" evidence="1">
    <location>
        <begin position="92"/>
        <end position="108"/>
    </location>
</feature>
<organism evidence="3 4">
    <name type="scientific">Permianibacter aggregans</name>
    <dbReference type="NCBI Taxonomy" id="1510150"/>
    <lineage>
        <taxon>Bacteria</taxon>
        <taxon>Pseudomonadati</taxon>
        <taxon>Pseudomonadota</taxon>
        <taxon>Gammaproteobacteria</taxon>
        <taxon>Pseudomonadales</taxon>
        <taxon>Pseudomonadaceae</taxon>
        <taxon>Permianibacter</taxon>
    </lineage>
</organism>
<evidence type="ECO:0000259" key="2">
    <source>
        <dbReference type="Pfam" id="PF04892"/>
    </source>
</evidence>
<dbReference type="RefSeq" id="WP_133590119.1">
    <property type="nucleotide sequence ID" value="NZ_CP037953.1"/>
</dbReference>
<protein>
    <submittedName>
        <fullName evidence="3">VanZ like protein</fullName>
    </submittedName>
</protein>
<dbReference type="InterPro" id="IPR006976">
    <property type="entry name" value="VanZ-like"/>
</dbReference>
<evidence type="ECO:0000313" key="3">
    <source>
        <dbReference type="EMBL" id="TDQ48326.1"/>
    </source>
</evidence>
<keyword evidence="1" id="KW-0812">Transmembrane</keyword>
<dbReference type="Pfam" id="PF04892">
    <property type="entry name" value="VanZ"/>
    <property type="match status" value="1"/>
</dbReference>
<accession>A0A4R6UQ58</accession>
<feature type="transmembrane region" description="Helical" evidence="1">
    <location>
        <begin position="39"/>
        <end position="56"/>
    </location>
</feature>
<proteinExistence type="predicted"/>
<gene>
    <name evidence="3" type="ORF">EV696_10762</name>
</gene>
<feature type="domain" description="VanZ-like" evidence="2">
    <location>
        <begin position="41"/>
        <end position="104"/>
    </location>
</feature>
<dbReference type="PANTHER" id="PTHR28008">
    <property type="entry name" value="DOMAIN PROTEIN, PUTATIVE (AFU_ORTHOLOGUE AFUA_3G10980)-RELATED"/>
    <property type="match status" value="1"/>
</dbReference>
<keyword evidence="1" id="KW-1133">Transmembrane helix</keyword>
<keyword evidence="4" id="KW-1185">Reference proteome</keyword>
<sequence length="112" mass="12659">MLLRLFWRTGCVFGALLIAVLSLWPRVDTLSVVPHQDKYGHALAYCCLAFFGLRGFPQHTVAVLLASVFWGVLMECLQHFQPPRTFDLLDMLANTVGVLFAWGLNSYLSKTR</sequence>
<dbReference type="Proteomes" id="UP000295375">
    <property type="component" value="Unassembled WGS sequence"/>
</dbReference>
<dbReference type="NCBIfam" id="NF037970">
    <property type="entry name" value="vanZ_1"/>
    <property type="match status" value="1"/>
</dbReference>
<dbReference type="OrthoDB" id="6880939at2"/>
<reference evidence="3 4" key="1">
    <citation type="submission" date="2019-03" db="EMBL/GenBank/DDBJ databases">
        <title>Genomic Encyclopedia of Type Strains, Phase IV (KMG-IV): sequencing the most valuable type-strain genomes for metagenomic binning, comparative biology and taxonomic classification.</title>
        <authorList>
            <person name="Goeker M."/>
        </authorList>
    </citation>
    <scope>NUCLEOTIDE SEQUENCE [LARGE SCALE GENOMIC DNA]</scope>
    <source>
        <strain evidence="3 4">DSM 103792</strain>
    </source>
</reference>
<evidence type="ECO:0000256" key="1">
    <source>
        <dbReference type="SAM" id="Phobius"/>
    </source>
</evidence>
<dbReference type="PANTHER" id="PTHR28008:SF1">
    <property type="entry name" value="DOMAIN PROTEIN, PUTATIVE (AFU_ORTHOLOGUE AFUA_3G10980)-RELATED"/>
    <property type="match status" value="1"/>
</dbReference>
<name>A0A4R6UQ58_9GAMM</name>
<keyword evidence="1" id="KW-0472">Membrane</keyword>
<comment type="caution">
    <text evidence="3">The sequence shown here is derived from an EMBL/GenBank/DDBJ whole genome shotgun (WGS) entry which is preliminary data.</text>
</comment>
<dbReference type="AlphaFoldDB" id="A0A4R6UQ58"/>
<feature type="transmembrane region" description="Helical" evidence="1">
    <location>
        <begin position="61"/>
        <end position="80"/>
    </location>
</feature>